<dbReference type="NCBIfam" id="TIGR01575">
    <property type="entry name" value="rimI"/>
    <property type="match status" value="1"/>
</dbReference>
<dbReference type="InterPro" id="IPR006464">
    <property type="entry name" value="AcTrfase_RimI/Ard1"/>
</dbReference>
<dbReference type="InterPro" id="IPR000182">
    <property type="entry name" value="GNAT_dom"/>
</dbReference>
<evidence type="ECO:0000256" key="2">
    <source>
        <dbReference type="ARBA" id="ARBA00022490"/>
    </source>
</evidence>
<dbReference type="CDD" id="cd04301">
    <property type="entry name" value="NAT_SF"/>
    <property type="match status" value="1"/>
</dbReference>
<proteinExistence type="inferred from homology"/>
<keyword evidence="3 6" id="KW-0808">Transferase</keyword>
<accession>A0A378PQA7</accession>
<dbReference type="PANTHER" id="PTHR43420">
    <property type="entry name" value="ACETYLTRANSFERASE"/>
    <property type="match status" value="1"/>
</dbReference>
<comment type="similarity">
    <text evidence="1">Belongs to the acetyltransferase family. RimI subfamily.</text>
</comment>
<name>A0A378PQA7_MORBO</name>
<keyword evidence="4" id="KW-0012">Acyltransferase</keyword>
<evidence type="ECO:0000313" key="6">
    <source>
        <dbReference type="EMBL" id="STY90470.1"/>
    </source>
</evidence>
<dbReference type="PANTHER" id="PTHR43420:SF44">
    <property type="entry name" value="ACETYLTRANSFERASE YPEA"/>
    <property type="match status" value="1"/>
</dbReference>
<organism evidence="6 7">
    <name type="scientific">Moraxella bovis</name>
    <dbReference type="NCBI Taxonomy" id="476"/>
    <lineage>
        <taxon>Bacteria</taxon>
        <taxon>Pseudomonadati</taxon>
        <taxon>Pseudomonadota</taxon>
        <taxon>Gammaproteobacteria</taxon>
        <taxon>Moraxellales</taxon>
        <taxon>Moraxellaceae</taxon>
        <taxon>Moraxella</taxon>
    </lineage>
</organism>
<dbReference type="PROSITE" id="PS51186">
    <property type="entry name" value="GNAT"/>
    <property type="match status" value="1"/>
</dbReference>
<dbReference type="GO" id="GO:0008080">
    <property type="term" value="F:N-acetyltransferase activity"/>
    <property type="evidence" value="ECO:0007669"/>
    <property type="project" value="InterPro"/>
</dbReference>
<dbReference type="RefSeq" id="WP_115368763.1">
    <property type="nucleotide sequence ID" value="NZ_UGPZ01000002.1"/>
</dbReference>
<evidence type="ECO:0000256" key="3">
    <source>
        <dbReference type="ARBA" id="ARBA00022679"/>
    </source>
</evidence>
<dbReference type="InterPro" id="IPR016181">
    <property type="entry name" value="Acyl_CoA_acyltransferase"/>
</dbReference>
<keyword evidence="2" id="KW-0963">Cytoplasm</keyword>
<dbReference type="Gene3D" id="3.40.630.30">
    <property type="match status" value="1"/>
</dbReference>
<dbReference type="SUPFAM" id="SSF55729">
    <property type="entry name" value="Acyl-CoA N-acyltransferases (Nat)"/>
    <property type="match status" value="1"/>
</dbReference>
<feature type="domain" description="N-acetyltransferase" evidence="5">
    <location>
        <begin position="10"/>
        <end position="159"/>
    </location>
</feature>
<reference evidence="6 7" key="1">
    <citation type="submission" date="2018-06" db="EMBL/GenBank/DDBJ databases">
        <authorList>
            <consortium name="Pathogen Informatics"/>
            <person name="Doyle S."/>
        </authorList>
    </citation>
    <scope>NUCLEOTIDE SEQUENCE [LARGE SCALE GENOMIC DNA]</scope>
    <source>
        <strain evidence="6 7">NCTC9426</strain>
    </source>
</reference>
<evidence type="ECO:0000259" key="5">
    <source>
        <dbReference type="PROSITE" id="PS51186"/>
    </source>
</evidence>
<evidence type="ECO:0000256" key="1">
    <source>
        <dbReference type="ARBA" id="ARBA00005395"/>
    </source>
</evidence>
<evidence type="ECO:0000313" key="7">
    <source>
        <dbReference type="Proteomes" id="UP000254133"/>
    </source>
</evidence>
<dbReference type="EMBL" id="UGPZ01000002">
    <property type="protein sequence ID" value="STY90470.1"/>
    <property type="molecule type" value="Genomic_DNA"/>
</dbReference>
<protein>
    <submittedName>
        <fullName evidence="6">Ribosomal-protein-alanine N-acetyltransferase</fullName>
    </submittedName>
</protein>
<dbReference type="InterPro" id="IPR050680">
    <property type="entry name" value="YpeA/RimI_acetyltransf"/>
</dbReference>
<sequence length="159" mass="17792">MTVFLNFATPDIAQSSGYLSDIARVERELFDDAWDGLAVHSVLGQFGAGVLVACDDDDECDEMLGYCIYQIVFETAEILRIATDSRHQQQGVGGGLLSDFIKLCKDKGAQRILLEVRADNLSAIRLYERHGFYQIDVRKGYYKDEWGAVDAMILEKDLG</sequence>
<gene>
    <name evidence="6" type="ORF">NCTC9426_00486</name>
</gene>
<dbReference type="Proteomes" id="UP000254133">
    <property type="component" value="Unassembled WGS sequence"/>
</dbReference>
<dbReference type="AlphaFoldDB" id="A0A378PQA7"/>
<dbReference type="Pfam" id="PF00583">
    <property type="entry name" value="Acetyltransf_1"/>
    <property type="match status" value="1"/>
</dbReference>
<evidence type="ECO:0000256" key="4">
    <source>
        <dbReference type="ARBA" id="ARBA00023315"/>
    </source>
</evidence>